<dbReference type="InterPro" id="IPR011009">
    <property type="entry name" value="Kinase-like_dom_sf"/>
</dbReference>
<accession>A0A6C0M1N1</accession>
<dbReference type="GO" id="GO:0004672">
    <property type="term" value="F:protein kinase activity"/>
    <property type="evidence" value="ECO:0007669"/>
    <property type="project" value="InterPro"/>
</dbReference>
<dbReference type="InterPro" id="IPR008271">
    <property type="entry name" value="Ser/Thr_kinase_AS"/>
</dbReference>
<dbReference type="PROSITE" id="PS50011">
    <property type="entry name" value="PROTEIN_KINASE_DOM"/>
    <property type="match status" value="1"/>
</dbReference>
<sequence length="282" mass="32902">MDNKELSPQGNFTKTNIILGKGAYKTVYEGFNTLIGKKIAWNSVDVGFMKERDIDLIKNEIKTLNSFNNECKYIINFHGCWYNQNNNNLVFITELASSGTLKNFRNEMEIVSLEAFNRWFIQIFKGIQFLHDKNIIHRDIKGENIFINGNTGEIKIGDLGLSFKYKRLNNNSVVGTPEFMAPELFDGDYDNKIDIYAIGLTMLEIYTNKTPYDECENIVKIWKNKINNYFPKILDLINNEQLKDIIKICIHFDPLKRPSIDELLNDKFFIIKTIINNDNYYI</sequence>
<dbReference type="Pfam" id="PF00069">
    <property type="entry name" value="Pkinase"/>
    <property type="match status" value="1"/>
</dbReference>
<feature type="domain" description="Protein kinase" evidence="1">
    <location>
        <begin position="13"/>
        <end position="269"/>
    </location>
</feature>
<dbReference type="Gene3D" id="3.30.200.20">
    <property type="entry name" value="Phosphorylase Kinase, domain 1"/>
    <property type="match status" value="1"/>
</dbReference>
<dbReference type="PANTHER" id="PTHR13902">
    <property type="entry name" value="SERINE/THREONINE-PROTEIN KINASE WNK WITH NO LYSINE -RELATED"/>
    <property type="match status" value="1"/>
</dbReference>
<dbReference type="AlphaFoldDB" id="A0A6C0M1N1"/>
<dbReference type="PIRSF" id="PIRSF000654">
    <property type="entry name" value="Integrin-linked_kinase"/>
    <property type="match status" value="1"/>
</dbReference>
<organism evidence="2">
    <name type="scientific">viral metagenome</name>
    <dbReference type="NCBI Taxonomy" id="1070528"/>
    <lineage>
        <taxon>unclassified sequences</taxon>
        <taxon>metagenomes</taxon>
        <taxon>organismal metagenomes</taxon>
    </lineage>
</organism>
<name>A0A6C0M1N1_9ZZZZ</name>
<proteinExistence type="predicted"/>
<evidence type="ECO:0000313" key="2">
    <source>
        <dbReference type="EMBL" id="QHU35422.1"/>
    </source>
</evidence>
<dbReference type="Gene3D" id="1.10.510.10">
    <property type="entry name" value="Transferase(Phosphotransferase) domain 1"/>
    <property type="match status" value="1"/>
</dbReference>
<dbReference type="InterPro" id="IPR000719">
    <property type="entry name" value="Prot_kinase_dom"/>
</dbReference>
<dbReference type="EMBL" id="MN740591">
    <property type="protein sequence ID" value="QHU35422.1"/>
    <property type="molecule type" value="Genomic_DNA"/>
</dbReference>
<dbReference type="SMART" id="SM00220">
    <property type="entry name" value="S_TKc"/>
    <property type="match status" value="1"/>
</dbReference>
<dbReference type="SUPFAM" id="SSF56112">
    <property type="entry name" value="Protein kinase-like (PK-like)"/>
    <property type="match status" value="1"/>
</dbReference>
<dbReference type="GO" id="GO:0005524">
    <property type="term" value="F:ATP binding"/>
    <property type="evidence" value="ECO:0007669"/>
    <property type="project" value="InterPro"/>
</dbReference>
<protein>
    <recommendedName>
        <fullName evidence="1">Protein kinase domain-containing protein</fullName>
    </recommendedName>
</protein>
<reference evidence="2" key="1">
    <citation type="journal article" date="2020" name="Nature">
        <title>Giant virus diversity and host interactions through global metagenomics.</title>
        <authorList>
            <person name="Schulz F."/>
            <person name="Roux S."/>
            <person name="Paez-Espino D."/>
            <person name="Jungbluth S."/>
            <person name="Walsh D.A."/>
            <person name="Denef V.J."/>
            <person name="McMahon K.D."/>
            <person name="Konstantinidis K.T."/>
            <person name="Eloe-Fadrosh E.A."/>
            <person name="Kyrpides N.C."/>
            <person name="Woyke T."/>
        </authorList>
    </citation>
    <scope>NUCLEOTIDE SEQUENCE</scope>
    <source>
        <strain evidence="2">GVMAG-S-1017745-26</strain>
    </source>
</reference>
<dbReference type="InterPro" id="IPR050588">
    <property type="entry name" value="WNK_Ser-Thr_kinase"/>
</dbReference>
<evidence type="ECO:0000259" key="1">
    <source>
        <dbReference type="PROSITE" id="PS50011"/>
    </source>
</evidence>
<dbReference type="PROSITE" id="PS00108">
    <property type="entry name" value="PROTEIN_KINASE_ST"/>
    <property type="match status" value="1"/>
</dbReference>